<gene>
    <name evidence="8" type="ORF">IWQ60_009354</name>
</gene>
<evidence type="ECO:0000256" key="3">
    <source>
        <dbReference type="ARBA" id="ARBA00022840"/>
    </source>
</evidence>
<keyword evidence="3" id="KW-0067">ATP-binding</keyword>
<feature type="region of interest" description="Disordered" evidence="6">
    <location>
        <begin position="37"/>
        <end position="59"/>
    </location>
</feature>
<dbReference type="CDD" id="cd00775">
    <property type="entry name" value="LysRS_core"/>
    <property type="match status" value="1"/>
</dbReference>
<dbReference type="PRINTS" id="PR00982">
    <property type="entry name" value="TRNASYNTHLYS"/>
</dbReference>
<dbReference type="InterPro" id="IPR006195">
    <property type="entry name" value="aa-tRNA-synth_II"/>
</dbReference>
<evidence type="ECO:0000259" key="7">
    <source>
        <dbReference type="PROSITE" id="PS50862"/>
    </source>
</evidence>
<keyword evidence="4" id="KW-0030">Aminoacyl-tRNA synthetase</keyword>
<dbReference type="SUPFAM" id="SSF50249">
    <property type="entry name" value="Nucleic acid-binding proteins"/>
    <property type="match status" value="1"/>
</dbReference>
<dbReference type="GO" id="GO:0005524">
    <property type="term" value="F:ATP binding"/>
    <property type="evidence" value="ECO:0007669"/>
    <property type="project" value="UniProtKB-KW"/>
</dbReference>
<dbReference type="InterPro" id="IPR004364">
    <property type="entry name" value="Aa-tRNA-synt_II"/>
</dbReference>
<feature type="compositionally biased region" description="Polar residues" evidence="6">
    <location>
        <begin position="186"/>
        <end position="198"/>
    </location>
</feature>
<dbReference type="OrthoDB" id="21243at2759"/>
<evidence type="ECO:0000256" key="1">
    <source>
        <dbReference type="ARBA" id="ARBA00022598"/>
    </source>
</evidence>
<dbReference type="InterPro" id="IPR018149">
    <property type="entry name" value="Lys-tRNA-synth_II_C"/>
</dbReference>
<dbReference type="InterPro" id="IPR045864">
    <property type="entry name" value="aa-tRNA-synth_II/BPL/LPL"/>
</dbReference>
<dbReference type="GO" id="GO:0005829">
    <property type="term" value="C:cytosol"/>
    <property type="evidence" value="ECO:0007669"/>
    <property type="project" value="TreeGrafter"/>
</dbReference>
<keyword evidence="1" id="KW-0436">Ligase</keyword>
<dbReference type="GO" id="GO:0004824">
    <property type="term" value="F:lysine-tRNA ligase activity"/>
    <property type="evidence" value="ECO:0007669"/>
    <property type="project" value="InterPro"/>
</dbReference>
<comment type="caution">
    <text evidence="8">The sequence shown here is derived from an EMBL/GenBank/DDBJ whole genome shotgun (WGS) entry which is preliminary data.</text>
</comment>
<dbReference type="PANTHER" id="PTHR42918:SF5">
    <property type="entry name" value="LYSINE--TRNA LIGASE, MITOCHONDRIAL"/>
    <property type="match status" value="1"/>
</dbReference>
<evidence type="ECO:0000313" key="8">
    <source>
        <dbReference type="EMBL" id="KAJ1913115.1"/>
    </source>
</evidence>
<dbReference type="CDD" id="cd04322">
    <property type="entry name" value="LysRS_N"/>
    <property type="match status" value="1"/>
</dbReference>
<evidence type="ECO:0000256" key="4">
    <source>
        <dbReference type="ARBA" id="ARBA00023146"/>
    </source>
</evidence>
<keyword evidence="9" id="KW-1185">Reference proteome</keyword>
<dbReference type="PANTHER" id="PTHR42918">
    <property type="entry name" value="LYSYL-TRNA SYNTHETASE"/>
    <property type="match status" value="1"/>
</dbReference>
<name>A0A9W7ZPF8_9FUNG</name>
<dbReference type="Proteomes" id="UP001150569">
    <property type="component" value="Unassembled WGS sequence"/>
</dbReference>
<dbReference type="AlphaFoldDB" id="A0A9W7ZPF8"/>
<dbReference type="GO" id="GO:0006430">
    <property type="term" value="P:lysyl-tRNA aminoacylation"/>
    <property type="evidence" value="ECO:0007669"/>
    <property type="project" value="InterPro"/>
</dbReference>
<evidence type="ECO:0000256" key="5">
    <source>
        <dbReference type="ARBA" id="ARBA00030563"/>
    </source>
</evidence>
<feature type="domain" description="Aminoacyl-transfer RNA synthetases class-II family profile" evidence="7">
    <location>
        <begin position="282"/>
        <end position="638"/>
    </location>
</feature>
<dbReference type="SUPFAM" id="SSF55681">
    <property type="entry name" value="Class II aaRS and biotin synthetases"/>
    <property type="match status" value="1"/>
</dbReference>
<dbReference type="GO" id="GO:0000049">
    <property type="term" value="F:tRNA binding"/>
    <property type="evidence" value="ECO:0007669"/>
    <property type="project" value="TreeGrafter"/>
</dbReference>
<evidence type="ECO:0000313" key="9">
    <source>
        <dbReference type="Proteomes" id="UP001150569"/>
    </source>
</evidence>
<dbReference type="Gene3D" id="3.30.930.10">
    <property type="entry name" value="Bira Bifunctional Protein, Domain 2"/>
    <property type="match status" value="1"/>
</dbReference>
<organism evidence="8 9">
    <name type="scientific">Tieghemiomyces parasiticus</name>
    <dbReference type="NCBI Taxonomy" id="78921"/>
    <lineage>
        <taxon>Eukaryota</taxon>
        <taxon>Fungi</taxon>
        <taxon>Fungi incertae sedis</taxon>
        <taxon>Zoopagomycota</taxon>
        <taxon>Kickxellomycotina</taxon>
        <taxon>Dimargaritomycetes</taxon>
        <taxon>Dimargaritales</taxon>
        <taxon>Dimargaritaceae</taxon>
        <taxon>Tieghemiomyces</taxon>
    </lineage>
</organism>
<reference evidence="8" key="1">
    <citation type="submission" date="2022-07" db="EMBL/GenBank/DDBJ databases">
        <title>Phylogenomic reconstructions and comparative analyses of Kickxellomycotina fungi.</title>
        <authorList>
            <person name="Reynolds N.K."/>
            <person name="Stajich J.E."/>
            <person name="Barry K."/>
            <person name="Grigoriev I.V."/>
            <person name="Crous P."/>
            <person name="Smith M.E."/>
        </authorList>
    </citation>
    <scope>NUCLEOTIDE SEQUENCE</scope>
    <source>
        <strain evidence="8">RSA 861</strain>
    </source>
</reference>
<dbReference type="Pfam" id="PF00152">
    <property type="entry name" value="tRNA-synt_2"/>
    <property type="match status" value="1"/>
</dbReference>
<dbReference type="EMBL" id="JANBPT010000774">
    <property type="protein sequence ID" value="KAJ1913115.1"/>
    <property type="molecule type" value="Genomic_DNA"/>
</dbReference>
<dbReference type="InterPro" id="IPR012340">
    <property type="entry name" value="NA-bd_OB-fold"/>
</dbReference>
<evidence type="ECO:0000256" key="6">
    <source>
        <dbReference type="SAM" id="MobiDB-lite"/>
    </source>
</evidence>
<accession>A0A9W7ZPF8</accession>
<feature type="region of interest" description="Disordered" evidence="6">
    <location>
        <begin position="167"/>
        <end position="201"/>
    </location>
</feature>
<protein>
    <recommendedName>
        <fullName evidence="5">Lysyl-tRNA synthetase</fullName>
    </recommendedName>
</protein>
<dbReference type="PROSITE" id="PS50862">
    <property type="entry name" value="AA_TRNA_LIGASE_II"/>
    <property type="match status" value="1"/>
</dbReference>
<dbReference type="Gene3D" id="2.40.50.140">
    <property type="entry name" value="Nucleic acid-binding proteins"/>
    <property type="match status" value="1"/>
</dbReference>
<dbReference type="InterPro" id="IPR044136">
    <property type="entry name" value="Lys-tRNA-ligase_II_N"/>
</dbReference>
<evidence type="ECO:0000256" key="2">
    <source>
        <dbReference type="ARBA" id="ARBA00022741"/>
    </source>
</evidence>
<proteinExistence type="predicted"/>
<keyword evidence="2" id="KW-0547">Nucleotide-binding</keyword>
<sequence length="639" mass="70718">MSRLMRHIHVSQPTSLHHPGPWIPGILPRRVRQSVRSVGSVPRTTGNPVATSSSTTSDTANFETQFKAARLADLRARAVPLYPRLTPTPTSDLHAEKSDAMTDGFQHVMVRTLRETWDRADLPKGSRLRDVTLTLYGRIVSRRDASAKLIFLEVEENGARIQVVLSRANLQPPPEGPKSERDEPACTSSRSEAPSPLSNFHDGVHRTLHRGDLIAIRGFIGKTNTGELSVFAVAPVRLLTPCLHDLPYRTGLKDHQKRYRQRYLDLLLNPDHRTCVLARATILRTLRQFLDRRGFIEVETPVLWPRAGGANARPFITHSNALGGGIGDTGPPTAAAEAGGDTAPGAGNALPLQLRVAPELFLKQLVIGGLDRVYEIGKQFRNEGIDASHNPEFTTLEFYQAYTDMEGLIQLTEEILGELVAAVNTQLGRGDRQSVKITYSKGSDGEPIILDFTAPFRRLDVTKELVRAIGRPLPDFNDADSALATLRAICVEGRIPVSEPATLPRILDTLIGHYIEPLCVQPTFLYGHPTIMSPLAKANDRDPSIAQRFELFVLGKEIVNAYEELNDPKDQLLRFQQQMKERDQGDEEAPVPDLDFCCALEYGLPPTGGWGMGVDRLCALLTNTKHLRDTLTFPIMKPN</sequence>